<dbReference type="EMBL" id="HBGU01006190">
    <property type="protein sequence ID" value="CAD9403941.1"/>
    <property type="molecule type" value="Transcribed_RNA"/>
</dbReference>
<name>A0A7S2BQM0_9EUKA</name>
<sequence length="108" mass="11637">MQNEELLLKTCARYIDSIKPNDKVLEGNLPKRCSQQPGQCTLTIELHACRGGHGHLDNDSAPAESTHSRVRRPRFFARAGRCAAPGDALEAAMTGASTLRPAVVAAEL</sequence>
<organism evidence="1">
    <name type="scientific">Haptolina brevifila</name>
    <dbReference type="NCBI Taxonomy" id="156173"/>
    <lineage>
        <taxon>Eukaryota</taxon>
        <taxon>Haptista</taxon>
        <taxon>Haptophyta</taxon>
        <taxon>Prymnesiophyceae</taxon>
        <taxon>Prymnesiales</taxon>
        <taxon>Prymnesiaceae</taxon>
        <taxon>Haptolina</taxon>
    </lineage>
</organism>
<dbReference type="AlphaFoldDB" id="A0A7S2BQM0"/>
<proteinExistence type="predicted"/>
<accession>A0A7S2BQM0</accession>
<gene>
    <name evidence="1" type="ORF">CBRE1094_LOCUS3372</name>
</gene>
<evidence type="ECO:0000313" key="1">
    <source>
        <dbReference type="EMBL" id="CAD9403941.1"/>
    </source>
</evidence>
<reference evidence="1" key="1">
    <citation type="submission" date="2021-01" db="EMBL/GenBank/DDBJ databases">
        <authorList>
            <person name="Corre E."/>
            <person name="Pelletier E."/>
            <person name="Niang G."/>
            <person name="Scheremetjew M."/>
            <person name="Finn R."/>
            <person name="Kale V."/>
            <person name="Holt S."/>
            <person name="Cochrane G."/>
            <person name="Meng A."/>
            <person name="Brown T."/>
            <person name="Cohen L."/>
        </authorList>
    </citation>
    <scope>NUCLEOTIDE SEQUENCE</scope>
    <source>
        <strain evidence="1">UTEX LB 985</strain>
    </source>
</reference>
<protein>
    <submittedName>
        <fullName evidence="1">Uncharacterized protein</fullName>
    </submittedName>
</protein>